<name>A0A061S8W4_9CHLO</name>
<sequence>MQNLQLPLHRSGSAAQKKWPRRLSSSQLQLVAFVSFIALLCMYLAYNVRTLLAAAKARQVAEADRSAPRPVPQPDEDQGIVFKPLGVGRPKTATAQQKHEAAAPGSVHVASAGARQAFSGWRHGAGPRRAVARAPSSPANNSGGGGDPPLRSQAPRPGPGLPAEVHGRPPNVRRTGAADAGDRARPAVRNTTTQRLPEQAEGPHEAARAGEDPSPQEDEEFRKAAEQTVWLVKELRAHYKRACAESKPMRGSPAEQACSRLLEIGRKLGDDQVTGGVPQLVMALRAHAFALVEAVRQSLGDARPGATLVDKALAVMKELSVLGRTELRAARGQPGALGGGLFGADDFLDAHVGAHPEDDPPGGSAPFGRPPSGRPGHTLDHQNLWAQHAAQGAAALHQRDRQRGQRPHQQVHTGSVGVNRALVGGAARHGSHKDAGGRHAPGRRRR</sequence>
<feature type="region of interest" description="Disordered" evidence="1">
    <location>
        <begin position="350"/>
        <end position="446"/>
    </location>
</feature>
<dbReference type="EMBL" id="GBEZ01004554">
    <property type="protein sequence ID" value="JAC80673.1"/>
    <property type="molecule type" value="Transcribed_RNA"/>
</dbReference>
<gene>
    <name evidence="3" type="ORF">TSPGSL018_9744</name>
</gene>
<evidence type="ECO:0008006" key="4">
    <source>
        <dbReference type="Google" id="ProtNLM"/>
    </source>
</evidence>
<feature type="compositionally biased region" description="Low complexity" evidence="1">
    <location>
        <begin position="386"/>
        <end position="396"/>
    </location>
</feature>
<reference evidence="3" key="1">
    <citation type="submission" date="2014-05" db="EMBL/GenBank/DDBJ databases">
        <title>The transcriptome of the halophilic microalga Tetraselmis sp. GSL018 isolated from the Great Salt Lake, Utah.</title>
        <authorList>
            <person name="Jinkerson R.E."/>
            <person name="D'Adamo S."/>
            <person name="Posewitz M.C."/>
        </authorList>
    </citation>
    <scope>NUCLEOTIDE SEQUENCE</scope>
    <source>
        <strain evidence="3">GSL018</strain>
    </source>
</reference>
<feature type="region of interest" description="Disordered" evidence="1">
    <location>
        <begin position="65"/>
        <end position="222"/>
    </location>
</feature>
<keyword evidence="2" id="KW-1133">Transmembrane helix</keyword>
<organism evidence="3">
    <name type="scientific">Tetraselmis sp. GSL018</name>
    <dbReference type="NCBI Taxonomy" id="582737"/>
    <lineage>
        <taxon>Eukaryota</taxon>
        <taxon>Viridiplantae</taxon>
        <taxon>Chlorophyta</taxon>
        <taxon>core chlorophytes</taxon>
        <taxon>Chlorodendrophyceae</taxon>
        <taxon>Chlorodendrales</taxon>
        <taxon>Chlorodendraceae</taxon>
        <taxon>Tetraselmis</taxon>
    </lineage>
</organism>
<accession>A0A061S8W4</accession>
<dbReference type="AlphaFoldDB" id="A0A061S8W4"/>
<keyword evidence="2" id="KW-0812">Transmembrane</keyword>
<evidence type="ECO:0000256" key="1">
    <source>
        <dbReference type="SAM" id="MobiDB-lite"/>
    </source>
</evidence>
<feature type="transmembrane region" description="Helical" evidence="2">
    <location>
        <begin position="28"/>
        <end position="46"/>
    </location>
</feature>
<feature type="compositionally biased region" description="Low complexity" evidence="1">
    <location>
        <begin position="127"/>
        <end position="141"/>
    </location>
</feature>
<feature type="compositionally biased region" description="Basic and acidic residues" evidence="1">
    <location>
        <begin position="201"/>
        <end position="211"/>
    </location>
</feature>
<keyword evidence="2" id="KW-0472">Membrane</keyword>
<proteinExistence type="predicted"/>
<evidence type="ECO:0000256" key="2">
    <source>
        <dbReference type="SAM" id="Phobius"/>
    </source>
</evidence>
<protein>
    <recommendedName>
        <fullName evidence="4">Transmembrane protein</fullName>
    </recommendedName>
</protein>
<evidence type="ECO:0000313" key="3">
    <source>
        <dbReference type="EMBL" id="JAC80673.1"/>
    </source>
</evidence>